<proteinExistence type="predicted"/>
<gene>
    <name evidence="4" type="ORF">D9611_011840</name>
</gene>
<dbReference type="Proteomes" id="UP000541558">
    <property type="component" value="Unassembled WGS sequence"/>
</dbReference>
<dbReference type="GO" id="GO:0005524">
    <property type="term" value="F:ATP binding"/>
    <property type="evidence" value="ECO:0007669"/>
    <property type="project" value="UniProtKB-KW"/>
</dbReference>
<comment type="caution">
    <text evidence="4">The sequence shown here is derived from an EMBL/GenBank/DDBJ whole genome shotgun (WGS) entry which is preliminary data.</text>
</comment>
<evidence type="ECO:0000256" key="2">
    <source>
        <dbReference type="ARBA" id="ARBA00022840"/>
    </source>
</evidence>
<protein>
    <submittedName>
        <fullName evidence="4">Uncharacterized protein</fullName>
    </submittedName>
</protein>
<name>A0A8H5BY01_9AGAR</name>
<dbReference type="SUPFAM" id="SSF53067">
    <property type="entry name" value="Actin-like ATPase domain"/>
    <property type="match status" value="1"/>
</dbReference>
<feature type="compositionally biased region" description="Low complexity" evidence="3">
    <location>
        <begin position="131"/>
        <end position="142"/>
    </location>
</feature>
<evidence type="ECO:0000256" key="1">
    <source>
        <dbReference type="ARBA" id="ARBA00022741"/>
    </source>
</evidence>
<evidence type="ECO:0000313" key="4">
    <source>
        <dbReference type="EMBL" id="KAF5331383.1"/>
    </source>
</evidence>
<dbReference type="Gene3D" id="3.90.640.10">
    <property type="entry name" value="Actin, Chain A, domain 4"/>
    <property type="match status" value="1"/>
</dbReference>
<sequence>MKWFKRKHMMKDLFSNPRTLRCLRSACERAKCTLSSATQSPIKIDPPFSGGSTSTPPSLVPVSRSSAKIFSEAHSSPSRRFSLVSEFFNGKEPKKSINPDEVAADGWTGRYSLPSKLKEDPVSPPPRCRLSPPVASSSGVPP</sequence>
<keyword evidence="2" id="KW-0067">ATP-binding</keyword>
<feature type="region of interest" description="Disordered" evidence="3">
    <location>
        <begin position="35"/>
        <end position="61"/>
    </location>
</feature>
<dbReference type="PANTHER" id="PTHR19375">
    <property type="entry name" value="HEAT SHOCK PROTEIN 70KDA"/>
    <property type="match status" value="1"/>
</dbReference>
<dbReference type="InterPro" id="IPR013126">
    <property type="entry name" value="Hsp_70_fam"/>
</dbReference>
<dbReference type="InterPro" id="IPR043129">
    <property type="entry name" value="ATPase_NBD"/>
</dbReference>
<dbReference type="GO" id="GO:0140662">
    <property type="term" value="F:ATP-dependent protein folding chaperone"/>
    <property type="evidence" value="ECO:0007669"/>
    <property type="project" value="InterPro"/>
</dbReference>
<keyword evidence="1" id="KW-0547">Nucleotide-binding</keyword>
<reference evidence="4 5" key="1">
    <citation type="journal article" date="2020" name="ISME J.">
        <title>Uncovering the hidden diversity of litter-decomposition mechanisms in mushroom-forming fungi.</title>
        <authorList>
            <person name="Floudas D."/>
            <person name="Bentzer J."/>
            <person name="Ahren D."/>
            <person name="Johansson T."/>
            <person name="Persson P."/>
            <person name="Tunlid A."/>
        </authorList>
    </citation>
    <scope>NUCLEOTIDE SEQUENCE [LARGE SCALE GENOMIC DNA]</scope>
    <source>
        <strain evidence="4 5">CBS 175.51</strain>
    </source>
</reference>
<organism evidence="4 5">
    <name type="scientific">Ephemerocybe angulata</name>
    <dbReference type="NCBI Taxonomy" id="980116"/>
    <lineage>
        <taxon>Eukaryota</taxon>
        <taxon>Fungi</taxon>
        <taxon>Dikarya</taxon>
        <taxon>Basidiomycota</taxon>
        <taxon>Agaricomycotina</taxon>
        <taxon>Agaricomycetes</taxon>
        <taxon>Agaricomycetidae</taxon>
        <taxon>Agaricales</taxon>
        <taxon>Agaricineae</taxon>
        <taxon>Psathyrellaceae</taxon>
        <taxon>Ephemerocybe</taxon>
    </lineage>
</organism>
<accession>A0A8H5BY01</accession>
<evidence type="ECO:0000313" key="5">
    <source>
        <dbReference type="Proteomes" id="UP000541558"/>
    </source>
</evidence>
<feature type="region of interest" description="Disordered" evidence="3">
    <location>
        <begin position="114"/>
        <end position="142"/>
    </location>
</feature>
<dbReference type="OrthoDB" id="2685104at2759"/>
<dbReference type="AlphaFoldDB" id="A0A8H5BY01"/>
<dbReference type="EMBL" id="JAACJK010000114">
    <property type="protein sequence ID" value="KAF5331383.1"/>
    <property type="molecule type" value="Genomic_DNA"/>
</dbReference>
<keyword evidence="5" id="KW-1185">Reference proteome</keyword>
<feature type="compositionally biased region" description="Low complexity" evidence="3">
    <location>
        <begin position="46"/>
        <end position="61"/>
    </location>
</feature>
<evidence type="ECO:0000256" key="3">
    <source>
        <dbReference type="SAM" id="MobiDB-lite"/>
    </source>
</evidence>